<reference evidence="1 2" key="1">
    <citation type="submission" date="2017-02" db="EMBL/GenBank/DDBJ databases">
        <authorList>
            <person name="Peterson S.W."/>
        </authorList>
    </citation>
    <scope>NUCLEOTIDE SEQUENCE [LARGE SCALE GENOMIC DNA]</scope>
    <source>
        <strain evidence="1 2">DSM 16080</strain>
    </source>
</reference>
<name>A0A1T4Y552_9BACT</name>
<dbReference type="EMBL" id="FUYC01000030">
    <property type="protein sequence ID" value="SKA96954.1"/>
    <property type="molecule type" value="Genomic_DNA"/>
</dbReference>
<evidence type="ECO:0000313" key="2">
    <source>
        <dbReference type="Proteomes" id="UP000190027"/>
    </source>
</evidence>
<gene>
    <name evidence="1" type="ORF">SAMN02745704_02799</name>
</gene>
<dbReference type="OrthoDB" id="9969134at2"/>
<dbReference type="RefSeq" id="WP_078718340.1">
    <property type="nucleotide sequence ID" value="NZ_FUYC01000030.1"/>
</dbReference>
<evidence type="ECO:0000313" key="1">
    <source>
        <dbReference type="EMBL" id="SKA96954.1"/>
    </source>
</evidence>
<proteinExistence type="predicted"/>
<keyword evidence="2" id="KW-1185">Reference proteome</keyword>
<dbReference type="AlphaFoldDB" id="A0A1T4Y552"/>
<dbReference type="Proteomes" id="UP000190027">
    <property type="component" value="Unassembled WGS sequence"/>
</dbReference>
<protein>
    <submittedName>
        <fullName evidence="1">Uncharacterized protein</fullName>
    </submittedName>
</protein>
<accession>A0A1T4Y552</accession>
<sequence>MKKFLVLLIILAAAAVYFGVINIRTGDGEFSLSVDHRRAGEVVDTIKKKAEDIKDVVLDEQ</sequence>
<organism evidence="1 2">
    <name type="scientific">Paucidesulfovibrio gracilis DSM 16080</name>
    <dbReference type="NCBI Taxonomy" id="1121449"/>
    <lineage>
        <taxon>Bacteria</taxon>
        <taxon>Pseudomonadati</taxon>
        <taxon>Thermodesulfobacteriota</taxon>
        <taxon>Desulfovibrionia</taxon>
        <taxon>Desulfovibrionales</taxon>
        <taxon>Desulfovibrionaceae</taxon>
        <taxon>Paucidesulfovibrio</taxon>
    </lineage>
</organism>